<dbReference type="EMBL" id="LQRI01000054">
    <property type="protein sequence ID" value="KXT83971.1"/>
    <property type="molecule type" value="Genomic_DNA"/>
</dbReference>
<name>A0A139P6W0_STROR</name>
<dbReference type="PATRIC" id="fig|1303.77.peg.303"/>
<dbReference type="RefSeq" id="WP_061417558.1">
    <property type="nucleotide sequence ID" value="NZ_KQ969337.1"/>
</dbReference>
<comment type="caution">
    <text evidence="1">The sequence shown here is derived from an EMBL/GenBank/DDBJ whole genome shotgun (WGS) entry which is preliminary data.</text>
</comment>
<evidence type="ECO:0000313" key="1">
    <source>
        <dbReference type="EMBL" id="KXT83971.1"/>
    </source>
</evidence>
<proteinExistence type="predicted"/>
<gene>
    <name evidence="1" type="ORF">SORDD14_00260</name>
</gene>
<protein>
    <submittedName>
        <fullName evidence="1">Uncharacterized protein</fullName>
    </submittedName>
</protein>
<sequence length="251" mass="29942">MKNNFRKEIESIQNGISYDPDSSPYSWKHFSDFYIIKHWRDVKDFDFNNLQEIKNKGIIRLISRTASNNSKFGDFELAGDTDFNFKEDTSVEKISKYEKFRKLLEQENIDSKEFGKLELCKRNHHTLVNFSLMPRTGGMNSFKGTFKGENENFCFDRFDSFVYNLNNFYCKSDPLIISRPNGKYLEKFLSAFENIYDYCRVFNFIDDRDFVDRIIKEGQQPISNGEDVIRCMNLAIDYWNIKEKYFLEHLD</sequence>
<dbReference type="AlphaFoldDB" id="A0A139P6W0"/>
<reference evidence="1 2" key="1">
    <citation type="submission" date="2016-01" db="EMBL/GenBank/DDBJ databases">
        <title>Highly variable Streptococcus oralis are common among viridans streptococci isolated from primates.</title>
        <authorList>
            <person name="Denapaite D."/>
            <person name="Rieger M."/>
            <person name="Koendgen S."/>
            <person name="Brueckner R."/>
            <person name="Ochigava I."/>
            <person name="Kappeler P."/>
            <person name="Maetz-Rensing K."/>
            <person name="Leendertz F."/>
            <person name="Hakenbeck R."/>
        </authorList>
    </citation>
    <scope>NUCLEOTIDE SEQUENCE [LARGE SCALE GENOMIC DNA]</scope>
    <source>
        <strain evidence="1 2">DD14</strain>
    </source>
</reference>
<accession>A0A139P6W0</accession>
<organism evidence="1 2">
    <name type="scientific">Streptococcus oralis</name>
    <dbReference type="NCBI Taxonomy" id="1303"/>
    <lineage>
        <taxon>Bacteria</taxon>
        <taxon>Bacillati</taxon>
        <taxon>Bacillota</taxon>
        <taxon>Bacilli</taxon>
        <taxon>Lactobacillales</taxon>
        <taxon>Streptococcaceae</taxon>
        <taxon>Streptococcus</taxon>
    </lineage>
</organism>
<evidence type="ECO:0000313" key="2">
    <source>
        <dbReference type="Proteomes" id="UP000070497"/>
    </source>
</evidence>
<dbReference type="Proteomes" id="UP000070497">
    <property type="component" value="Unassembled WGS sequence"/>
</dbReference>